<name>A0ABS1HCS2_9BACL</name>
<protein>
    <recommendedName>
        <fullName evidence="4">DUF1129 domain-containing protein</fullName>
    </recommendedName>
</protein>
<evidence type="ECO:0000313" key="2">
    <source>
        <dbReference type="EMBL" id="MBK3497209.1"/>
    </source>
</evidence>
<keyword evidence="3" id="KW-1185">Reference proteome</keyword>
<evidence type="ECO:0000256" key="1">
    <source>
        <dbReference type="SAM" id="Phobius"/>
    </source>
</evidence>
<proteinExistence type="predicted"/>
<feature type="transmembrane region" description="Helical" evidence="1">
    <location>
        <begin position="218"/>
        <end position="236"/>
    </location>
</feature>
<feature type="transmembrane region" description="Helical" evidence="1">
    <location>
        <begin position="150"/>
        <end position="168"/>
    </location>
</feature>
<reference evidence="2 3" key="1">
    <citation type="submission" date="2020-12" db="EMBL/GenBank/DDBJ databases">
        <title>YIM B01967 draft genome.</title>
        <authorList>
            <person name="Yan X."/>
        </authorList>
    </citation>
    <scope>NUCLEOTIDE SEQUENCE [LARGE SCALE GENOMIC DNA]</scope>
    <source>
        <strain evidence="2 3">YIM B01967</strain>
    </source>
</reference>
<comment type="caution">
    <text evidence="2">The sequence shown here is derived from an EMBL/GenBank/DDBJ whole genome shotgun (WGS) entry which is preliminary data.</text>
</comment>
<keyword evidence="1" id="KW-0812">Transmembrane</keyword>
<evidence type="ECO:0008006" key="4">
    <source>
        <dbReference type="Google" id="ProtNLM"/>
    </source>
</evidence>
<feature type="transmembrane region" description="Helical" evidence="1">
    <location>
        <begin position="66"/>
        <end position="86"/>
    </location>
</feature>
<organism evidence="2 3">
    <name type="scientific">Viridibacillus soli</name>
    <dbReference type="NCBI Taxonomy" id="2798301"/>
    <lineage>
        <taxon>Bacteria</taxon>
        <taxon>Bacillati</taxon>
        <taxon>Bacillota</taxon>
        <taxon>Bacilli</taxon>
        <taxon>Bacillales</taxon>
        <taxon>Caryophanaceae</taxon>
        <taxon>Viridibacillus</taxon>
    </lineage>
</organism>
<feature type="transmembrane region" description="Helical" evidence="1">
    <location>
        <begin position="106"/>
        <end position="129"/>
    </location>
</feature>
<keyword evidence="1" id="KW-1133">Transmembrane helix</keyword>
<sequence length="284" mass="32594">MAGVDDKEDILKEIRYHLTEMAEDLYGESNEETLQKVIISFGEPRATAEKYTGNHKIISPSFQSHLLQYTGILFSIHFGVCIIALIKGSNSAILPFINMESSSSWLILFYLPVAFIFDFGLISLLLLLVTKYKPDASLPWFNGFKKKQPSKIGSALFTVLLVIVYWIYQKLGTIFMYIDVKGQHLYRIEATESASIGIIVILLISYIVYLIRFFYNKPWLYITAHIINLLILWYLLKQFQLIHIIAANEQLTPGLQGIFILFVVLTTFSLVRWLINYSVEKSLS</sequence>
<dbReference type="Proteomes" id="UP000618943">
    <property type="component" value="Unassembled WGS sequence"/>
</dbReference>
<keyword evidence="1" id="KW-0472">Membrane</keyword>
<feature type="transmembrane region" description="Helical" evidence="1">
    <location>
        <begin position="256"/>
        <end position="275"/>
    </location>
</feature>
<accession>A0ABS1HCS2</accession>
<gene>
    <name evidence="2" type="ORF">JFL43_20740</name>
</gene>
<feature type="transmembrane region" description="Helical" evidence="1">
    <location>
        <begin position="194"/>
        <end position="211"/>
    </location>
</feature>
<dbReference type="EMBL" id="JAEOAH010000054">
    <property type="protein sequence ID" value="MBK3497209.1"/>
    <property type="molecule type" value="Genomic_DNA"/>
</dbReference>
<evidence type="ECO:0000313" key="3">
    <source>
        <dbReference type="Proteomes" id="UP000618943"/>
    </source>
</evidence>